<dbReference type="Proteomes" id="UP000264330">
    <property type="component" value="Unassembled WGS sequence"/>
</dbReference>
<keyword evidence="3 6" id="KW-0732">Signal</keyword>
<evidence type="ECO:0000256" key="3">
    <source>
        <dbReference type="ARBA" id="ARBA00022729"/>
    </source>
</evidence>
<feature type="chain" id="PRO_5017746651" evidence="6">
    <location>
        <begin position="26"/>
        <end position="629"/>
    </location>
</feature>
<dbReference type="AlphaFoldDB" id="A0A3D5J166"/>
<dbReference type="RefSeq" id="WP_013073604.1">
    <property type="nucleotide sequence ID" value="NZ_CAJXAW010000007.1"/>
</dbReference>
<accession>A0A3D5J166</accession>
<evidence type="ECO:0000256" key="1">
    <source>
        <dbReference type="ARBA" id="ARBA00004442"/>
    </source>
</evidence>
<dbReference type="OMA" id="WLDKMYF"/>
<evidence type="ECO:0000259" key="8">
    <source>
        <dbReference type="Pfam" id="PF14322"/>
    </source>
</evidence>
<comment type="caution">
    <text evidence="9">The sequence shown here is derived from an EMBL/GenBank/DDBJ whole genome shotgun (WGS) entry which is preliminary data.</text>
</comment>
<name>A0A3D5J166_9FLAO</name>
<dbReference type="InterPro" id="IPR033985">
    <property type="entry name" value="SusD-like_N"/>
</dbReference>
<evidence type="ECO:0000313" key="10">
    <source>
        <dbReference type="Proteomes" id="UP000264330"/>
    </source>
</evidence>
<evidence type="ECO:0000313" key="9">
    <source>
        <dbReference type="EMBL" id="HCV81703.1"/>
    </source>
</evidence>
<dbReference type="InterPro" id="IPR012944">
    <property type="entry name" value="SusD_RagB_dom"/>
</dbReference>
<feature type="domain" description="SusD-like N-terminal" evidence="8">
    <location>
        <begin position="103"/>
        <end position="227"/>
    </location>
</feature>
<feature type="domain" description="RagB/SusD" evidence="7">
    <location>
        <begin position="318"/>
        <end position="629"/>
    </location>
</feature>
<proteinExistence type="inferred from homology"/>
<dbReference type="GO" id="GO:0009279">
    <property type="term" value="C:cell outer membrane"/>
    <property type="evidence" value="ECO:0007669"/>
    <property type="project" value="UniProtKB-SubCell"/>
</dbReference>
<dbReference type="SUPFAM" id="SSF48452">
    <property type="entry name" value="TPR-like"/>
    <property type="match status" value="1"/>
</dbReference>
<evidence type="ECO:0000256" key="6">
    <source>
        <dbReference type="SAM" id="SignalP"/>
    </source>
</evidence>
<dbReference type="Pfam" id="PF07980">
    <property type="entry name" value="SusD_RagB"/>
    <property type="match status" value="1"/>
</dbReference>
<sequence length="629" mass="71602">MKHLRYIKKYLLIALIAVVSFTGCNDDFVNTKPLDEVTDREVWRDPSLARAFVLELYNGFGQGGFDEQMQASLTDEALFTHPGRGINTITESRSNPADQGWINYNYNWSDMYSRIRATNIAIENLENPSFGSDVTQDEIDVMLGETYFMRAFFYQQLMRYYGAVPIIDFVYELGTADYSVPRATFEELIAFIVKDCETAASLLEGANLGDGRTSSLASKALKARVLLYAASDLHDITTASLNSSLIAGYSNPEYLGYTSGSQSNRWELAFNAAQEVVQEGEGYKLDLSEKVSPEVGEANYIAASLAGGSAVADAEASKEIILGRYFVDEKNEGGANINLYNGPNGYHNWSGNTPTQDLVDAYETIEGETFSWSNQEHASNPYQDRDPRFYASILYDGADWKPRTSDVAGSDPYGEIQTGRYEIINNNGEKVTYWGLDTRNSDIEDWNGSYTGYTMRKFIDPDPAIIDQNTRQTIPFPMFRYTEAVLNYIEAAIETGREDMAREWLNKIRFRAGMPPITDTGEELMNRYRNERRIELAYEEHRFHDVRRWMIAPEKFGKQIRTIEVRATLKSGANVTQYHYDPDSYNYNYTPAELNPGVENRQWLDKMYFISIHRDEMNRNDLLVQNPGY</sequence>
<dbReference type="InterPro" id="IPR011990">
    <property type="entry name" value="TPR-like_helical_dom_sf"/>
</dbReference>
<keyword evidence="5" id="KW-0998">Cell outer membrane</keyword>
<reference evidence="9 10" key="1">
    <citation type="journal article" date="2018" name="Nat. Biotechnol.">
        <title>A standardized bacterial taxonomy based on genome phylogeny substantially revises the tree of life.</title>
        <authorList>
            <person name="Parks D.H."/>
            <person name="Chuvochina M."/>
            <person name="Waite D.W."/>
            <person name="Rinke C."/>
            <person name="Skarshewski A."/>
            <person name="Chaumeil P.A."/>
            <person name="Hugenholtz P."/>
        </authorList>
    </citation>
    <scope>NUCLEOTIDE SEQUENCE [LARGE SCALE GENOMIC DNA]</scope>
    <source>
        <strain evidence="9">UBA9359</strain>
    </source>
</reference>
<evidence type="ECO:0000256" key="5">
    <source>
        <dbReference type="ARBA" id="ARBA00023237"/>
    </source>
</evidence>
<comment type="similarity">
    <text evidence="2">Belongs to the SusD family.</text>
</comment>
<keyword evidence="4" id="KW-0472">Membrane</keyword>
<dbReference type="Gene3D" id="1.25.40.390">
    <property type="match status" value="1"/>
</dbReference>
<comment type="subcellular location">
    <subcellularLocation>
        <location evidence="1">Cell outer membrane</location>
    </subcellularLocation>
</comment>
<dbReference type="Pfam" id="PF14322">
    <property type="entry name" value="SusD-like_3"/>
    <property type="match status" value="1"/>
</dbReference>
<organism evidence="9 10">
    <name type="scientific">Zunongwangia profunda</name>
    <dbReference type="NCBI Taxonomy" id="398743"/>
    <lineage>
        <taxon>Bacteria</taxon>
        <taxon>Pseudomonadati</taxon>
        <taxon>Bacteroidota</taxon>
        <taxon>Flavobacteriia</taxon>
        <taxon>Flavobacteriales</taxon>
        <taxon>Flavobacteriaceae</taxon>
        <taxon>Zunongwangia</taxon>
    </lineage>
</organism>
<dbReference type="EMBL" id="DPMF01000270">
    <property type="protein sequence ID" value="HCV81703.1"/>
    <property type="molecule type" value="Genomic_DNA"/>
</dbReference>
<evidence type="ECO:0000256" key="2">
    <source>
        <dbReference type="ARBA" id="ARBA00006275"/>
    </source>
</evidence>
<dbReference type="PROSITE" id="PS51257">
    <property type="entry name" value="PROKAR_LIPOPROTEIN"/>
    <property type="match status" value="1"/>
</dbReference>
<feature type="signal peptide" evidence="6">
    <location>
        <begin position="1"/>
        <end position="25"/>
    </location>
</feature>
<evidence type="ECO:0000259" key="7">
    <source>
        <dbReference type="Pfam" id="PF07980"/>
    </source>
</evidence>
<protein>
    <submittedName>
        <fullName evidence="9">RagB/SusD family nutrient uptake outer membrane protein</fullName>
    </submittedName>
</protein>
<evidence type="ECO:0000256" key="4">
    <source>
        <dbReference type="ARBA" id="ARBA00023136"/>
    </source>
</evidence>
<gene>
    <name evidence="9" type="ORF">DGQ38_11720</name>
</gene>